<evidence type="ECO:0000313" key="2">
    <source>
        <dbReference type="EMBL" id="MPC27145.1"/>
    </source>
</evidence>
<feature type="compositionally biased region" description="Basic and acidic residues" evidence="1">
    <location>
        <begin position="29"/>
        <end position="41"/>
    </location>
</feature>
<reference evidence="2 3" key="1">
    <citation type="submission" date="2019-05" db="EMBL/GenBank/DDBJ databases">
        <title>Another draft genome of Portunus trituberculatus and its Hox gene families provides insights of decapod evolution.</title>
        <authorList>
            <person name="Jeong J.-H."/>
            <person name="Song I."/>
            <person name="Kim S."/>
            <person name="Choi T."/>
            <person name="Kim D."/>
            <person name="Ryu S."/>
            <person name="Kim W."/>
        </authorList>
    </citation>
    <scope>NUCLEOTIDE SEQUENCE [LARGE SCALE GENOMIC DNA]</scope>
    <source>
        <tissue evidence="2">Muscle</tissue>
    </source>
</reference>
<proteinExistence type="predicted"/>
<feature type="compositionally biased region" description="Polar residues" evidence="1">
    <location>
        <begin position="1"/>
        <end position="19"/>
    </location>
</feature>
<keyword evidence="3" id="KW-1185">Reference proteome</keyword>
<dbReference type="EMBL" id="VSRR010001699">
    <property type="protein sequence ID" value="MPC27145.1"/>
    <property type="molecule type" value="Genomic_DNA"/>
</dbReference>
<dbReference type="AlphaFoldDB" id="A0A5B7E0Y3"/>
<dbReference type="Proteomes" id="UP000324222">
    <property type="component" value="Unassembled WGS sequence"/>
</dbReference>
<protein>
    <submittedName>
        <fullName evidence="2">Uncharacterized protein</fullName>
    </submittedName>
</protein>
<accession>A0A5B7E0Y3</accession>
<evidence type="ECO:0000313" key="3">
    <source>
        <dbReference type="Proteomes" id="UP000324222"/>
    </source>
</evidence>
<name>A0A5B7E0Y3_PORTR</name>
<gene>
    <name evidence="2" type="ORF">E2C01_020307</name>
</gene>
<comment type="caution">
    <text evidence="2">The sequence shown here is derived from an EMBL/GenBank/DDBJ whole genome shotgun (WGS) entry which is preliminary data.</text>
</comment>
<evidence type="ECO:0000256" key="1">
    <source>
        <dbReference type="SAM" id="MobiDB-lite"/>
    </source>
</evidence>
<organism evidence="2 3">
    <name type="scientific">Portunus trituberculatus</name>
    <name type="common">Swimming crab</name>
    <name type="synonym">Neptunus trituberculatus</name>
    <dbReference type="NCBI Taxonomy" id="210409"/>
    <lineage>
        <taxon>Eukaryota</taxon>
        <taxon>Metazoa</taxon>
        <taxon>Ecdysozoa</taxon>
        <taxon>Arthropoda</taxon>
        <taxon>Crustacea</taxon>
        <taxon>Multicrustacea</taxon>
        <taxon>Malacostraca</taxon>
        <taxon>Eumalacostraca</taxon>
        <taxon>Eucarida</taxon>
        <taxon>Decapoda</taxon>
        <taxon>Pleocyemata</taxon>
        <taxon>Brachyura</taxon>
        <taxon>Eubrachyura</taxon>
        <taxon>Portunoidea</taxon>
        <taxon>Portunidae</taxon>
        <taxon>Portuninae</taxon>
        <taxon>Portunus</taxon>
    </lineage>
</organism>
<sequence>MREQSISEYKPNSNLTQDPPNTPACYHHHSPEPDEGVHPDEGTNNIQLNHLMVSKILLFLVQLLSGLWDQAHTSATQVDSLSHQGVEGAGLREAMGAGMGAPLGQAGG</sequence>
<feature type="region of interest" description="Disordered" evidence="1">
    <location>
        <begin position="1"/>
        <end position="44"/>
    </location>
</feature>